<dbReference type="RefSeq" id="XP_054840839.1">
    <property type="nucleotide sequence ID" value="XM_054984864.1"/>
</dbReference>
<protein>
    <recommendedName>
        <fullName evidence="4">TBC1 domain family member 7</fullName>
    </recommendedName>
</protein>
<dbReference type="GO" id="GO:0032007">
    <property type="term" value="P:negative regulation of TOR signaling"/>
    <property type="evidence" value="ECO:0007669"/>
    <property type="project" value="TreeGrafter"/>
</dbReference>
<dbReference type="GO" id="GO:0031410">
    <property type="term" value="C:cytoplasmic vesicle"/>
    <property type="evidence" value="ECO:0007669"/>
    <property type="project" value="UniProtKB-SubCell"/>
</dbReference>
<dbReference type="Proteomes" id="UP001190640">
    <property type="component" value="Chromosome 7"/>
</dbReference>
<dbReference type="InterPro" id="IPR000683">
    <property type="entry name" value="Gfo/Idh/MocA-like_OxRdtase_N"/>
</dbReference>
<dbReference type="SUPFAM" id="SSF51735">
    <property type="entry name" value="NAD(P)-binding Rossmann-fold domains"/>
    <property type="match status" value="1"/>
</dbReference>
<dbReference type="InterPro" id="IPR043039">
    <property type="entry name" value="TBC1D7_dom2"/>
</dbReference>
<evidence type="ECO:0000256" key="8">
    <source>
        <dbReference type="ARBA" id="ARBA00023228"/>
    </source>
</evidence>
<evidence type="ECO:0000313" key="12">
    <source>
        <dbReference type="Proteomes" id="UP001190640"/>
    </source>
</evidence>
<evidence type="ECO:0000256" key="2">
    <source>
        <dbReference type="ARBA" id="ARBA00004541"/>
    </source>
</evidence>
<keyword evidence="8" id="KW-0458">Lysosome</keyword>
<evidence type="ECO:0000256" key="5">
    <source>
        <dbReference type="ARBA" id="ARBA00022468"/>
    </source>
</evidence>
<dbReference type="FunFam" id="1.10.10.750:FF:000006">
    <property type="entry name" value="TBC1 domain family member 7"/>
    <property type="match status" value="1"/>
</dbReference>
<dbReference type="AlphaFoldDB" id="A0AA97JPK0"/>
<dbReference type="SUPFAM" id="SSF47923">
    <property type="entry name" value="Ypt/Rab-GAP domain of gyp1p"/>
    <property type="match status" value="2"/>
</dbReference>
<evidence type="ECO:0000256" key="10">
    <source>
        <dbReference type="ARBA" id="ARBA00046045"/>
    </source>
</evidence>
<dbReference type="InterPro" id="IPR035969">
    <property type="entry name" value="Rab-GAP_TBC_sf"/>
</dbReference>
<dbReference type="InterPro" id="IPR036291">
    <property type="entry name" value="NAD(P)-bd_dom_sf"/>
</dbReference>
<keyword evidence="6" id="KW-0963">Cytoplasm</keyword>
<dbReference type="Gene3D" id="1.10.472.80">
    <property type="entry name" value="Ypt/Rab-GAP domain of gyp1p, domain 3"/>
    <property type="match status" value="1"/>
</dbReference>
<evidence type="ECO:0000256" key="1">
    <source>
        <dbReference type="ARBA" id="ARBA00004514"/>
    </source>
</evidence>
<evidence type="ECO:0000313" key="13">
    <source>
        <dbReference type="RefSeq" id="XP_054840839.1"/>
    </source>
</evidence>
<accession>A0AA97JPK0</accession>
<dbReference type="InterPro" id="IPR039842">
    <property type="entry name" value="TBC1D7"/>
</dbReference>
<evidence type="ECO:0000256" key="4">
    <source>
        <dbReference type="ARBA" id="ARBA00015455"/>
    </source>
</evidence>
<feature type="domain" description="Rab-GAP TBC" evidence="11">
    <location>
        <begin position="137"/>
        <end position="318"/>
    </location>
</feature>
<dbReference type="Gene3D" id="3.40.50.720">
    <property type="entry name" value="NAD(P)-binding Rossmann-like Domain"/>
    <property type="match status" value="1"/>
</dbReference>
<dbReference type="GO" id="GO:0000166">
    <property type="term" value="F:nucleotide binding"/>
    <property type="evidence" value="ECO:0007669"/>
    <property type="project" value="InterPro"/>
</dbReference>
<keyword evidence="7" id="KW-0472">Membrane</keyword>
<dbReference type="Gene3D" id="1.10.10.750">
    <property type="entry name" value="Ypt/Rab-GAP domain of gyp1p, domain 1"/>
    <property type="match status" value="1"/>
</dbReference>
<dbReference type="FunFam" id="1.10.8.680:FF:000001">
    <property type="entry name" value="TBC1 domain family, member 7"/>
    <property type="match status" value="1"/>
</dbReference>
<evidence type="ECO:0000256" key="9">
    <source>
        <dbReference type="ARBA" id="ARBA00023329"/>
    </source>
</evidence>
<keyword evidence="5" id="KW-0343">GTPase activation</keyword>
<dbReference type="FunFam" id="1.10.472.80:FF:000028">
    <property type="entry name" value="TBC1 domain family member 7"/>
    <property type="match status" value="1"/>
</dbReference>
<keyword evidence="9" id="KW-0968">Cytoplasmic vesicle</keyword>
<evidence type="ECO:0000256" key="7">
    <source>
        <dbReference type="ARBA" id="ARBA00023136"/>
    </source>
</evidence>
<dbReference type="GeneID" id="129333314"/>
<dbReference type="Gene3D" id="1.10.8.680">
    <property type="entry name" value="Ypt/Rab-GAP domain of gyp1p, domain 2"/>
    <property type="match status" value="1"/>
</dbReference>
<dbReference type="PANTHER" id="PTHR13530">
    <property type="entry name" value="TBC1 DOMAIN FAMILY MEMBER 7"/>
    <property type="match status" value="1"/>
</dbReference>
<dbReference type="Pfam" id="PF00566">
    <property type="entry name" value="RabGAP-TBC"/>
    <property type="match status" value="1"/>
</dbReference>
<organism evidence="12 13">
    <name type="scientific">Eublepharis macularius</name>
    <name type="common">Leopard gecko</name>
    <name type="synonym">Cyrtodactylus macularius</name>
    <dbReference type="NCBI Taxonomy" id="481883"/>
    <lineage>
        <taxon>Eukaryota</taxon>
        <taxon>Metazoa</taxon>
        <taxon>Chordata</taxon>
        <taxon>Craniata</taxon>
        <taxon>Vertebrata</taxon>
        <taxon>Euteleostomi</taxon>
        <taxon>Lepidosauria</taxon>
        <taxon>Squamata</taxon>
        <taxon>Bifurcata</taxon>
        <taxon>Gekkota</taxon>
        <taxon>Eublepharidae</taxon>
        <taxon>Eublepharinae</taxon>
        <taxon>Eublepharis</taxon>
    </lineage>
</organism>
<proteinExistence type="predicted"/>
<dbReference type="Pfam" id="PF01408">
    <property type="entry name" value="GFO_IDH_MocA"/>
    <property type="match status" value="1"/>
</dbReference>
<evidence type="ECO:0000256" key="3">
    <source>
        <dbReference type="ARBA" id="ARBA00004656"/>
    </source>
</evidence>
<dbReference type="PROSITE" id="PS50086">
    <property type="entry name" value="TBC_RABGAP"/>
    <property type="match status" value="1"/>
</dbReference>
<comment type="function">
    <text evidence="10">Non-catalytic component of the TSC-TBC complex, a multiprotein complex that acts as a negative regulator of the canonical mTORC1 complex, an evolutionarily conserved central nutrient sensor that stimulates anabolic reactions and macromolecule biosynthesis to promote cellular biomass generation and growth. The TSC-TBC complex acts as a GTPase-activating protein (GAP) for the small GTPase RHEB, a direct activator of the protein kinase activity of mTORC1. In absence of nutrients, the TSC-TBC complex inhibits mTORC1, thereby preventing phosphorylation of ribosomal protein S6 kinase (RPS6KB1 and RPS6KB2) and EIF4EBP1 (4E-BP1) by the mTORC1 signaling. The TSC-TBC complex is inactivated in response to nutrients, relieving inhibition of mTORC1.</text>
</comment>
<evidence type="ECO:0000256" key="6">
    <source>
        <dbReference type="ARBA" id="ARBA00022490"/>
    </source>
</evidence>
<sequence>MLPGVGVFGTSLTARVIIPLLKDEGFAVKALWGRTPEEAEELAKEMSVPFYTSRIDDVLLHQDVDLVCINLPPPLTKQIAVKTLERNMAEDPQRNFRSVYYEKVGFRGVEEKKSLEILLKDDRLDIEKLCTFSQRFPLPSMYRTLVWKVLLGILPPHHESHAFVMKYRKEQYKDVYHALQVIRFIKESTPQVEVFLRMYQLESGKLPRNPSYPLEPEDEVFLAIAKSMEEMVEDIIDCYWLFSSFVNLFNNKYKDSLPQLPKNLEQCLSLEDSRLLTHLKSCSAMSQLPYSLWFRKCFAGCLPEPSLQRVWDKVISGSCKILVFVAVEILLTFKMKLMVLNSAEKIAQFLENIPQDNTDAIVSKAIELWHKHCGTPAHSV</sequence>
<dbReference type="InterPro" id="IPR000195">
    <property type="entry name" value="Rab-GAP-TBC_dom"/>
</dbReference>
<evidence type="ECO:0000259" key="11">
    <source>
        <dbReference type="PROSITE" id="PS50086"/>
    </source>
</evidence>
<name>A0AA97JPK0_EUBMA</name>
<dbReference type="GO" id="GO:0005765">
    <property type="term" value="C:lysosomal membrane"/>
    <property type="evidence" value="ECO:0007669"/>
    <property type="project" value="UniProtKB-SubCell"/>
</dbReference>
<reference evidence="13" key="1">
    <citation type="submission" date="2025-08" db="UniProtKB">
        <authorList>
            <consortium name="RefSeq"/>
        </authorList>
    </citation>
    <scope>IDENTIFICATION</scope>
    <source>
        <tissue evidence="13">Blood</tissue>
    </source>
</reference>
<comment type="subcellular location">
    <subcellularLocation>
        <location evidence="1">Cytoplasm</location>
        <location evidence="1">Cytosol</location>
    </subcellularLocation>
    <subcellularLocation>
        <location evidence="2">Cytoplasmic vesicle</location>
    </subcellularLocation>
    <subcellularLocation>
        <location evidence="3">Lysosome membrane</location>
    </subcellularLocation>
</comment>
<dbReference type="GO" id="GO:0005829">
    <property type="term" value="C:cytosol"/>
    <property type="evidence" value="ECO:0007669"/>
    <property type="project" value="UniProtKB-SubCell"/>
</dbReference>
<gene>
    <name evidence="13" type="primary">GFOD1</name>
</gene>
<keyword evidence="12" id="KW-1185">Reference proteome</keyword>
<dbReference type="CTD" id="54438"/>
<dbReference type="GO" id="GO:0005096">
    <property type="term" value="F:GTPase activator activity"/>
    <property type="evidence" value="ECO:0007669"/>
    <property type="project" value="UniProtKB-KW"/>
</dbReference>
<dbReference type="PANTHER" id="PTHR13530:SF3">
    <property type="entry name" value="TBC1 DOMAIN FAMILY MEMBER 7"/>
    <property type="match status" value="1"/>
</dbReference>